<gene>
    <name evidence="1" type="ORF">IGS68_06060</name>
</gene>
<dbReference type="RefSeq" id="WP_201078115.1">
    <property type="nucleotide sequence ID" value="NZ_CP067420.1"/>
</dbReference>
<dbReference type="Proteomes" id="UP000595197">
    <property type="component" value="Chromosome"/>
</dbReference>
<dbReference type="EMBL" id="CP067420">
    <property type="protein sequence ID" value="QQP90788.1"/>
    <property type="molecule type" value="Genomic_DNA"/>
</dbReference>
<name>A0ABX7B9G4_9PROT</name>
<accession>A0ABX7B9G4</accession>
<protein>
    <recommendedName>
        <fullName evidence="3">Phasin protein</fullName>
    </recommendedName>
</protein>
<evidence type="ECO:0000313" key="2">
    <source>
        <dbReference type="Proteomes" id="UP000595197"/>
    </source>
</evidence>
<keyword evidence="2" id="KW-1185">Reference proteome</keyword>
<sequence length="64" mass="7716">MQNLYTAKNPFMSVWLSAFNSSAGMMRGAWNAEIQRQQQEFIQNWIRMSMQFWMPMLTPPRDRK</sequence>
<proteinExistence type="predicted"/>
<reference evidence="1" key="1">
    <citation type="submission" date="2021-02" db="EMBL/GenBank/DDBJ databases">
        <title>Skermanella TT6 skin isolate.</title>
        <authorList>
            <person name="Lee K."/>
            <person name="Ganzorig M."/>
        </authorList>
    </citation>
    <scope>NUCLEOTIDE SEQUENCE</scope>
    <source>
        <strain evidence="1">TT6</strain>
    </source>
</reference>
<evidence type="ECO:0008006" key="3">
    <source>
        <dbReference type="Google" id="ProtNLM"/>
    </source>
</evidence>
<evidence type="ECO:0000313" key="1">
    <source>
        <dbReference type="EMBL" id="QQP90788.1"/>
    </source>
</evidence>
<organism evidence="1 2">
    <name type="scientific">Skermanella cutis</name>
    <dbReference type="NCBI Taxonomy" id="2775420"/>
    <lineage>
        <taxon>Bacteria</taxon>
        <taxon>Pseudomonadati</taxon>
        <taxon>Pseudomonadota</taxon>
        <taxon>Alphaproteobacteria</taxon>
        <taxon>Rhodospirillales</taxon>
        <taxon>Azospirillaceae</taxon>
        <taxon>Skermanella</taxon>
    </lineage>
</organism>